<evidence type="ECO:0000259" key="12">
    <source>
        <dbReference type="Pfam" id="PF01634"/>
    </source>
</evidence>
<sequence>MDETAALLQKAGWGLSGYSKGTRLYRLKAERFPDLSAKVFHEKDVPIQVAIGNYDFGICGLDWIEELLVKYPSSALVKVRNLGYEEGALYLVGSKSGGASSVEEIGVKPGVIRIASEYPNLAESLALNLRLKRFSIFPLWGGAEVYPPESADLALIPGRRGEEFFDYDLVAISEVRSYSAFLIANKHSWETKDLSEVLVSLEDKLSLSGWRLPSAPIARVLVTAGQPFSR</sequence>
<dbReference type="NCBIfam" id="TIGR00070">
    <property type="entry name" value="hisG"/>
    <property type="match status" value="1"/>
</dbReference>
<protein>
    <recommendedName>
        <fullName evidence="4">ATP phosphoribosyltransferase</fullName>
        <ecNumber evidence="4">2.4.2.17</ecNumber>
    </recommendedName>
</protein>
<feature type="domain" description="ATP phosphoribosyltransferase catalytic" evidence="12">
    <location>
        <begin position="42"/>
        <end position="197"/>
    </location>
</feature>
<dbReference type="GO" id="GO:0000105">
    <property type="term" value="P:L-histidine biosynthetic process"/>
    <property type="evidence" value="ECO:0007669"/>
    <property type="project" value="UniProtKB-UniPathway"/>
</dbReference>
<keyword evidence="11" id="KW-0368">Histidine biosynthesis</keyword>
<keyword evidence="8" id="KW-0808">Transferase</keyword>
<evidence type="ECO:0000256" key="3">
    <source>
        <dbReference type="ARBA" id="ARBA00004667"/>
    </source>
</evidence>
<dbReference type="InterPro" id="IPR001348">
    <property type="entry name" value="ATP_PRibTrfase_HisG"/>
</dbReference>
<evidence type="ECO:0000256" key="8">
    <source>
        <dbReference type="ARBA" id="ARBA00022679"/>
    </source>
</evidence>
<keyword evidence="7" id="KW-0328">Glycosyltransferase</keyword>
<evidence type="ECO:0000256" key="2">
    <source>
        <dbReference type="ARBA" id="ARBA00004496"/>
    </source>
</evidence>
<evidence type="ECO:0000256" key="1">
    <source>
        <dbReference type="ARBA" id="ARBA00000915"/>
    </source>
</evidence>
<keyword evidence="6" id="KW-0028">Amino-acid biosynthesis</keyword>
<evidence type="ECO:0000313" key="13">
    <source>
        <dbReference type="EMBL" id="GAI26429.1"/>
    </source>
</evidence>
<dbReference type="UniPathway" id="UPA00031">
    <property type="reaction ID" value="UER00006"/>
</dbReference>
<dbReference type="Pfam" id="PF01634">
    <property type="entry name" value="HisG"/>
    <property type="match status" value="1"/>
</dbReference>
<dbReference type="InterPro" id="IPR013820">
    <property type="entry name" value="ATP_PRibTrfase_cat"/>
</dbReference>
<dbReference type="SUPFAM" id="SSF53850">
    <property type="entry name" value="Periplasmic binding protein-like II"/>
    <property type="match status" value="1"/>
</dbReference>
<keyword evidence="5" id="KW-0963">Cytoplasm</keyword>
<dbReference type="GO" id="GO:0005737">
    <property type="term" value="C:cytoplasm"/>
    <property type="evidence" value="ECO:0007669"/>
    <property type="project" value="UniProtKB-SubCell"/>
</dbReference>
<evidence type="ECO:0000256" key="6">
    <source>
        <dbReference type="ARBA" id="ARBA00022605"/>
    </source>
</evidence>
<dbReference type="GO" id="GO:0003879">
    <property type="term" value="F:ATP phosphoribosyltransferase activity"/>
    <property type="evidence" value="ECO:0007669"/>
    <property type="project" value="UniProtKB-EC"/>
</dbReference>
<dbReference type="EMBL" id="BARV01019033">
    <property type="protein sequence ID" value="GAI26429.1"/>
    <property type="molecule type" value="Genomic_DNA"/>
</dbReference>
<keyword evidence="9" id="KW-0547">Nucleotide-binding</keyword>
<evidence type="ECO:0000256" key="10">
    <source>
        <dbReference type="ARBA" id="ARBA00022840"/>
    </source>
</evidence>
<dbReference type="Gene3D" id="3.40.190.10">
    <property type="entry name" value="Periplasmic binding protein-like II"/>
    <property type="match status" value="2"/>
</dbReference>
<dbReference type="PANTHER" id="PTHR21403">
    <property type="entry name" value="ATP PHOSPHORIBOSYLTRANSFERASE ATP-PRTASE"/>
    <property type="match status" value="1"/>
</dbReference>
<evidence type="ECO:0000256" key="9">
    <source>
        <dbReference type="ARBA" id="ARBA00022741"/>
    </source>
</evidence>
<name>X1P677_9ZZZZ</name>
<comment type="caution">
    <text evidence="13">The sequence shown here is derived from an EMBL/GenBank/DDBJ whole genome shotgun (WGS) entry which is preliminary data.</text>
</comment>
<gene>
    <name evidence="13" type="ORF">S06H3_32066</name>
</gene>
<comment type="subcellular location">
    <subcellularLocation>
        <location evidence="2">Cytoplasm</location>
    </subcellularLocation>
</comment>
<dbReference type="AlphaFoldDB" id="X1P677"/>
<evidence type="ECO:0000256" key="7">
    <source>
        <dbReference type="ARBA" id="ARBA00022676"/>
    </source>
</evidence>
<evidence type="ECO:0000256" key="11">
    <source>
        <dbReference type="ARBA" id="ARBA00023102"/>
    </source>
</evidence>
<comment type="pathway">
    <text evidence="3">Amino-acid biosynthesis; L-histidine biosynthesis; L-histidine from 5-phospho-alpha-D-ribose 1-diphosphate: step 1/9.</text>
</comment>
<reference evidence="13" key="1">
    <citation type="journal article" date="2014" name="Front. Microbiol.">
        <title>High frequency of phylogenetically diverse reductive dehalogenase-homologous genes in deep subseafloor sedimentary metagenomes.</title>
        <authorList>
            <person name="Kawai M."/>
            <person name="Futagami T."/>
            <person name="Toyoda A."/>
            <person name="Takaki Y."/>
            <person name="Nishi S."/>
            <person name="Hori S."/>
            <person name="Arai W."/>
            <person name="Tsubouchi T."/>
            <person name="Morono Y."/>
            <person name="Uchiyama I."/>
            <person name="Ito T."/>
            <person name="Fujiyama A."/>
            <person name="Inagaki F."/>
            <person name="Takami H."/>
        </authorList>
    </citation>
    <scope>NUCLEOTIDE SEQUENCE</scope>
    <source>
        <strain evidence="13">Expedition CK06-06</strain>
    </source>
</reference>
<accession>X1P677</accession>
<dbReference type="PANTHER" id="PTHR21403:SF10">
    <property type="entry name" value="ATP PHOSPHORIBOSYLTRANSFERASE"/>
    <property type="match status" value="1"/>
</dbReference>
<comment type="catalytic activity">
    <reaction evidence="1">
        <text>1-(5-phospho-beta-D-ribosyl)-ATP + diphosphate = 5-phospho-alpha-D-ribose 1-diphosphate + ATP</text>
        <dbReference type="Rhea" id="RHEA:18473"/>
        <dbReference type="ChEBI" id="CHEBI:30616"/>
        <dbReference type="ChEBI" id="CHEBI:33019"/>
        <dbReference type="ChEBI" id="CHEBI:58017"/>
        <dbReference type="ChEBI" id="CHEBI:73183"/>
        <dbReference type="EC" id="2.4.2.17"/>
    </reaction>
</comment>
<evidence type="ECO:0000256" key="5">
    <source>
        <dbReference type="ARBA" id="ARBA00022490"/>
    </source>
</evidence>
<keyword evidence="10" id="KW-0067">ATP-binding</keyword>
<organism evidence="13">
    <name type="scientific">marine sediment metagenome</name>
    <dbReference type="NCBI Taxonomy" id="412755"/>
    <lineage>
        <taxon>unclassified sequences</taxon>
        <taxon>metagenomes</taxon>
        <taxon>ecological metagenomes</taxon>
    </lineage>
</organism>
<dbReference type="EC" id="2.4.2.17" evidence="4"/>
<evidence type="ECO:0000256" key="4">
    <source>
        <dbReference type="ARBA" id="ARBA00011946"/>
    </source>
</evidence>
<dbReference type="GO" id="GO:0005524">
    <property type="term" value="F:ATP binding"/>
    <property type="evidence" value="ECO:0007669"/>
    <property type="project" value="UniProtKB-KW"/>
</dbReference>
<proteinExistence type="predicted"/>
<feature type="non-terminal residue" evidence="13">
    <location>
        <position position="230"/>
    </location>
</feature>